<keyword evidence="2" id="KW-1185">Reference proteome</keyword>
<dbReference type="RefSeq" id="WP_093394785.1">
    <property type="nucleotide sequence ID" value="NZ_FOUU01000004.1"/>
</dbReference>
<dbReference type="Proteomes" id="UP000199611">
    <property type="component" value="Unassembled WGS sequence"/>
</dbReference>
<organism evidence="1 2">
    <name type="scientific">Thermodesulforhabdus norvegica</name>
    <dbReference type="NCBI Taxonomy" id="39841"/>
    <lineage>
        <taxon>Bacteria</taxon>
        <taxon>Pseudomonadati</taxon>
        <taxon>Thermodesulfobacteriota</taxon>
        <taxon>Syntrophobacteria</taxon>
        <taxon>Syntrophobacterales</taxon>
        <taxon>Thermodesulforhabdaceae</taxon>
        <taxon>Thermodesulforhabdus</taxon>
    </lineage>
</organism>
<dbReference type="Pfam" id="PF13189">
    <property type="entry name" value="Cytidylate_kin2"/>
    <property type="match status" value="1"/>
</dbReference>
<dbReference type="GO" id="GO:0016301">
    <property type="term" value="F:kinase activity"/>
    <property type="evidence" value="ECO:0007669"/>
    <property type="project" value="UniProtKB-KW"/>
</dbReference>
<evidence type="ECO:0000313" key="2">
    <source>
        <dbReference type="Proteomes" id="UP000199611"/>
    </source>
</evidence>
<dbReference type="AlphaFoldDB" id="A0A1I4TWV8"/>
<gene>
    <name evidence="1" type="ORF">SAMN05660836_01568</name>
</gene>
<dbReference type="Gene3D" id="3.40.50.300">
    <property type="entry name" value="P-loop containing nucleotide triphosphate hydrolases"/>
    <property type="match status" value="1"/>
</dbReference>
<keyword evidence="1" id="KW-0418">Kinase</keyword>
<name>A0A1I4TWV8_9BACT</name>
<dbReference type="EMBL" id="FOUU01000004">
    <property type="protein sequence ID" value="SFM81222.1"/>
    <property type="molecule type" value="Genomic_DNA"/>
</dbReference>
<sequence length="270" mass="30628">MAVITISRGSYSHGKEVAEKVAQRLGYECVSREIILEASEHFDVPEFKLLKAIQDAPSFLDRITYGRQKYIAYIRATLLNHLKKDNVVYHGFAGHYFVRDVPHALKVRIIADFEDRVRLVMERDGLSRDEAVEFLNKLDAERRKWGQRLYGIDTNDPGLYDLVIHIKALTIDDAVDLICDAAGRDQFRATEQSRQKMEDLALAAEVKASIVEIRPDAEVEAESGVVTVSVRLPVEVDESQLIDRIRKACDRIPGVKDLSVKTVPTTLYQM</sequence>
<evidence type="ECO:0000313" key="1">
    <source>
        <dbReference type="EMBL" id="SFM81222.1"/>
    </source>
</evidence>
<accession>A0A1I4TWV8</accession>
<proteinExistence type="predicted"/>
<reference evidence="1 2" key="1">
    <citation type="submission" date="2016-10" db="EMBL/GenBank/DDBJ databases">
        <authorList>
            <person name="de Groot N.N."/>
        </authorList>
    </citation>
    <scope>NUCLEOTIDE SEQUENCE [LARGE SCALE GENOMIC DNA]</scope>
    <source>
        <strain evidence="1 2">DSM 9990</strain>
    </source>
</reference>
<keyword evidence="1" id="KW-0808">Transferase</keyword>
<dbReference type="OrthoDB" id="5416804at2"/>
<dbReference type="STRING" id="39841.SAMN05660836_01568"/>
<protein>
    <submittedName>
        <fullName evidence="1">Cytidylate kinase</fullName>
    </submittedName>
</protein>
<dbReference type="SUPFAM" id="SSF52540">
    <property type="entry name" value="P-loop containing nucleoside triphosphate hydrolases"/>
    <property type="match status" value="1"/>
</dbReference>
<dbReference type="InterPro" id="IPR027417">
    <property type="entry name" value="P-loop_NTPase"/>
</dbReference>